<dbReference type="Gene3D" id="1.10.10.1770">
    <property type="entry name" value="Gun4-like"/>
    <property type="match status" value="1"/>
</dbReference>
<dbReference type="STRING" id="1122214.Mame_01408"/>
<protein>
    <submittedName>
        <fullName evidence="3">Ycf53-like protein</fullName>
    </submittedName>
</protein>
<dbReference type="EMBL" id="CP020330">
    <property type="protein sequence ID" value="AQZ50769.1"/>
    <property type="molecule type" value="Genomic_DNA"/>
</dbReference>
<feature type="chain" id="PRO_5010695549" evidence="1">
    <location>
        <begin position="25"/>
        <end position="208"/>
    </location>
</feature>
<sequence precursor="true">MNRLFRNKTLLAICAVIAAIVVSALTFLDGTGAHDPAHRYEAMRAALASGDFRAANTEASEITLILANRTNDGWLGKDDVENLPCADIIYMDRLFSEASGGKFGLSAQREVLDNLPLDDSGSGRLSENPDRLVAFVEAVGWRRDGQWLTYDAMSFSPEDAPKGHLPVFKPKDGIRIPFKSRDGRPQTGGALFDLLESRLGECEPVAAG</sequence>
<keyword evidence="4" id="KW-1185">Reference proteome</keyword>
<dbReference type="RefSeq" id="WP_018065022.1">
    <property type="nucleotide sequence ID" value="NZ_AQWH01000010.1"/>
</dbReference>
<dbReference type="Proteomes" id="UP000191135">
    <property type="component" value="Chromosome"/>
</dbReference>
<dbReference type="eggNOG" id="COG0515">
    <property type="taxonomic scope" value="Bacteria"/>
</dbReference>
<accession>A0A1U9YZA2</accession>
<dbReference type="CDD" id="cd16383">
    <property type="entry name" value="GUN4"/>
    <property type="match status" value="1"/>
</dbReference>
<proteinExistence type="predicted"/>
<keyword evidence="1" id="KW-0732">Signal</keyword>
<organism evidence="3 4">
    <name type="scientific">Martelella mediterranea DSM 17316</name>
    <dbReference type="NCBI Taxonomy" id="1122214"/>
    <lineage>
        <taxon>Bacteria</taxon>
        <taxon>Pseudomonadati</taxon>
        <taxon>Pseudomonadota</taxon>
        <taxon>Alphaproteobacteria</taxon>
        <taxon>Hyphomicrobiales</taxon>
        <taxon>Aurantimonadaceae</taxon>
        <taxon>Martelella</taxon>
    </lineage>
</organism>
<evidence type="ECO:0000313" key="3">
    <source>
        <dbReference type="EMBL" id="AQZ50769.1"/>
    </source>
</evidence>
<dbReference type="KEGG" id="mmed:Mame_01408"/>
<name>A0A1U9YZA2_9HYPH</name>
<reference evidence="3 4" key="1">
    <citation type="submission" date="2017-03" db="EMBL/GenBank/DDBJ databases">
        <title>Foreign affairs: Plasmid Transfer between Roseobacters and Rhizobia.</title>
        <authorList>
            <person name="Bartling P."/>
            <person name="Bunk B."/>
            <person name="Overmann J."/>
            <person name="Brinkmann H."/>
            <person name="Petersen J."/>
        </authorList>
    </citation>
    <scope>NUCLEOTIDE SEQUENCE [LARGE SCALE GENOMIC DNA]</scope>
    <source>
        <strain evidence="3 4">MACL11</strain>
    </source>
</reference>
<dbReference type="PANTHER" id="PTHR34800:SF1">
    <property type="entry name" value="TETRAPYRROLE-BINDING PROTEIN, CHLOROPLASTIC"/>
    <property type="match status" value="1"/>
</dbReference>
<dbReference type="OrthoDB" id="7915178at2"/>
<evidence type="ECO:0000256" key="1">
    <source>
        <dbReference type="SAM" id="SignalP"/>
    </source>
</evidence>
<feature type="domain" description="GUN4-like" evidence="2">
    <location>
        <begin position="37"/>
        <end position="173"/>
    </location>
</feature>
<dbReference type="PANTHER" id="PTHR34800">
    <property type="entry name" value="TETRAPYRROLE-BINDING PROTEIN, CHLOROPLASTIC"/>
    <property type="match status" value="1"/>
</dbReference>
<dbReference type="InterPro" id="IPR037215">
    <property type="entry name" value="GUN4-like_sf"/>
</dbReference>
<dbReference type="Pfam" id="PF05419">
    <property type="entry name" value="GUN4"/>
    <property type="match status" value="1"/>
</dbReference>
<gene>
    <name evidence="3" type="ORF">Mame_01408</name>
</gene>
<evidence type="ECO:0000313" key="4">
    <source>
        <dbReference type="Proteomes" id="UP000191135"/>
    </source>
</evidence>
<dbReference type="AlphaFoldDB" id="A0A1U9YZA2"/>
<evidence type="ECO:0000259" key="2">
    <source>
        <dbReference type="Pfam" id="PF05419"/>
    </source>
</evidence>
<dbReference type="InterPro" id="IPR008629">
    <property type="entry name" value="GUN4-like"/>
</dbReference>
<dbReference type="GO" id="GO:0046906">
    <property type="term" value="F:tetrapyrrole binding"/>
    <property type="evidence" value="ECO:0007669"/>
    <property type="project" value="TreeGrafter"/>
</dbReference>
<dbReference type="Gene3D" id="1.25.40.620">
    <property type="match status" value="1"/>
</dbReference>
<feature type="signal peptide" evidence="1">
    <location>
        <begin position="1"/>
        <end position="24"/>
    </location>
</feature>
<dbReference type="SUPFAM" id="SSF140869">
    <property type="entry name" value="GUN4-like"/>
    <property type="match status" value="1"/>
</dbReference>